<dbReference type="InterPro" id="IPR000358">
    <property type="entry name" value="RNR_small_fam"/>
</dbReference>
<evidence type="ECO:0000313" key="3">
    <source>
        <dbReference type="Proteomes" id="UP000254924"/>
    </source>
</evidence>
<sequence length="317" mass="37660">MRQNYLYYKAINWNDIEDELDNAVWEKLTSLFWLDTRIHIEEDKEQWESFSNVEQEQLNRLLVLLTNLATYQSMEAGEIIRQSERSQQEIAIINNLQFTEMVNTKAYNRILQVFNDNKNLQEWFDWVDNDEQVLNYLQEIDTIYQSTAATRKRFMSLCVEGLMNIAYLSYPIQLSIEKSFINMGQMLDMVIQNEAVHCYYLSHKVKLLLREMSQKEVSVFREWAVQTVDKLTRIAIQMIIKYYQDERSQEIAINLVKQEANHILASVELEDIYQVDSEKIAIINAKLNRLRQLNLQNSGAKVSNVMIDRMTEEDYDF</sequence>
<evidence type="ECO:0000313" key="2">
    <source>
        <dbReference type="EMBL" id="SUN63242.1"/>
    </source>
</evidence>
<evidence type="ECO:0000256" key="1">
    <source>
        <dbReference type="ARBA" id="ARBA00001962"/>
    </source>
</evidence>
<dbReference type="AlphaFoldDB" id="A0A380KDQ2"/>
<reference evidence="2 3" key="1">
    <citation type="submission" date="2018-06" db="EMBL/GenBank/DDBJ databases">
        <authorList>
            <consortium name="Pathogen Informatics"/>
            <person name="Doyle S."/>
        </authorList>
    </citation>
    <scope>NUCLEOTIDE SEQUENCE [LARGE SCALE GENOMIC DNA]</scope>
    <source>
        <strain evidence="2 3">NCTC12224</strain>
    </source>
</reference>
<dbReference type="GO" id="GO:0009263">
    <property type="term" value="P:deoxyribonucleotide biosynthetic process"/>
    <property type="evidence" value="ECO:0007669"/>
    <property type="project" value="InterPro"/>
</dbReference>
<dbReference type="SUPFAM" id="SSF47240">
    <property type="entry name" value="Ferritin-like"/>
    <property type="match status" value="1"/>
</dbReference>
<dbReference type="GO" id="GO:0004748">
    <property type="term" value="F:ribonucleoside-diphosphate reductase activity, thioredoxin disulfide as acceptor"/>
    <property type="evidence" value="ECO:0007669"/>
    <property type="project" value="UniProtKB-EC"/>
</dbReference>
<name>A0A380KDQ2_9STRE</name>
<keyword evidence="2" id="KW-0560">Oxidoreductase</keyword>
<dbReference type="EC" id="1.17.4.1" evidence="2"/>
<organism evidence="2 3">
    <name type="scientific">Streptococcus hyointestinalis</name>
    <dbReference type="NCBI Taxonomy" id="1337"/>
    <lineage>
        <taxon>Bacteria</taxon>
        <taxon>Bacillati</taxon>
        <taxon>Bacillota</taxon>
        <taxon>Bacilli</taxon>
        <taxon>Lactobacillales</taxon>
        <taxon>Streptococcaceae</taxon>
        <taxon>Streptococcus</taxon>
    </lineage>
</organism>
<dbReference type="EMBL" id="UHFN01000007">
    <property type="protein sequence ID" value="SUN63242.1"/>
    <property type="molecule type" value="Genomic_DNA"/>
</dbReference>
<dbReference type="InterPro" id="IPR012348">
    <property type="entry name" value="RNR-like"/>
</dbReference>
<keyword evidence="3" id="KW-1185">Reference proteome</keyword>
<dbReference type="Proteomes" id="UP000254924">
    <property type="component" value="Unassembled WGS sequence"/>
</dbReference>
<dbReference type="Pfam" id="PF00268">
    <property type="entry name" value="Ribonuc_red_sm"/>
    <property type="match status" value="1"/>
</dbReference>
<protein>
    <submittedName>
        <fullName evidence="2">Ribonucleotide reductase of class Ib (Aerobic) subunit beta</fullName>
        <ecNumber evidence="2">1.17.4.1</ecNumber>
    </submittedName>
</protein>
<dbReference type="InterPro" id="IPR009078">
    <property type="entry name" value="Ferritin-like_SF"/>
</dbReference>
<accession>A0A380KDQ2</accession>
<dbReference type="OrthoDB" id="9766544at2"/>
<gene>
    <name evidence="2" type="primary">nrdF_2</name>
    <name evidence="2" type="ORF">NCTC12224_02316</name>
</gene>
<comment type="cofactor">
    <cofactor evidence="1">
        <name>Fe cation</name>
        <dbReference type="ChEBI" id="CHEBI:24875"/>
    </cofactor>
</comment>
<proteinExistence type="predicted"/>
<dbReference type="Gene3D" id="1.10.620.20">
    <property type="entry name" value="Ribonucleotide Reductase, subunit A"/>
    <property type="match status" value="1"/>
</dbReference>